<feature type="transmembrane region" description="Helical" evidence="7">
    <location>
        <begin position="249"/>
        <end position="269"/>
    </location>
</feature>
<dbReference type="PANTHER" id="PTHR40074">
    <property type="entry name" value="O-ACETYLTRANSFERASE WECH"/>
    <property type="match status" value="1"/>
</dbReference>
<dbReference type="Pfam" id="PF01757">
    <property type="entry name" value="Acyl_transf_3"/>
    <property type="match status" value="1"/>
</dbReference>
<keyword evidence="3" id="KW-1003">Cell membrane</keyword>
<dbReference type="AlphaFoldDB" id="A0A4R6ZFJ8"/>
<accession>A0A4R6ZFJ8</accession>
<feature type="transmembrane region" description="Helical" evidence="7">
    <location>
        <begin position="158"/>
        <end position="179"/>
    </location>
</feature>
<dbReference type="GO" id="GO:0009246">
    <property type="term" value="P:enterobacterial common antigen biosynthetic process"/>
    <property type="evidence" value="ECO:0007669"/>
    <property type="project" value="TreeGrafter"/>
</dbReference>
<feature type="transmembrane region" description="Helical" evidence="7">
    <location>
        <begin position="77"/>
        <end position="96"/>
    </location>
</feature>
<evidence type="ECO:0000259" key="8">
    <source>
        <dbReference type="Pfam" id="PF01757"/>
    </source>
</evidence>
<feature type="transmembrane region" description="Helical" evidence="7">
    <location>
        <begin position="321"/>
        <end position="343"/>
    </location>
</feature>
<evidence type="ECO:0000256" key="7">
    <source>
        <dbReference type="SAM" id="Phobius"/>
    </source>
</evidence>
<feature type="transmembrane region" description="Helical" evidence="7">
    <location>
        <begin position="48"/>
        <end position="65"/>
    </location>
</feature>
<evidence type="ECO:0000256" key="5">
    <source>
        <dbReference type="ARBA" id="ARBA00022989"/>
    </source>
</evidence>
<comment type="subcellular location">
    <subcellularLocation>
        <location evidence="1">Cell membrane</location>
        <topology evidence="1">Multi-pass membrane protein</topology>
    </subcellularLocation>
</comment>
<evidence type="ECO:0000256" key="6">
    <source>
        <dbReference type="ARBA" id="ARBA00023136"/>
    </source>
</evidence>
<dbReference type="Proteomes" id="UP000295558">
    <property type="component" value="Unassembled WGS sequence"/>
</dbReference>
<evidence type="ECO:0000313" key="10">
    <source>
        <dbReference type="Proteomes" id="UP000295558"/>
    </source>
</evidence>
<name>A0A4R6ZFJ8_9LIST</name>
<feature type="transmembrane region" description="Helical" evidence="7">
    <location>
        <begin position="185"/>
        <end position="204"/>
    </location>
</feature>
<dbReference type="EMBL" id="SNZK01000016">
    <property type="protein sequence ID" value="TDR50920.1"/>
    <property type="molecule type" value="Genomic_DNA"/>
</dbReference>
<evidence type="ECO:0000256" key="2">
    <source>
        <dbReference type="ARBA" id="ARBA00007400"/>
    </source>
</evidence>
<organism evidence="9 10">
    <name type="scientific">Listeria rocourtiae</name>
    <dbReference type="NCBI Taxonomy" id="647910"/>
    <lineage>
        <taxon>Bacteria</taxon>
        <taxon>Bacillati</taxon>
        <taxon>Bacillota</taxon>
        <taxon>Bacilli</taxon>
        <taxon>Bacillales</taxon>
        <taxon>Listeriaceae</taxon>
        <taxon>Listeria</taxon>
    </lineage>
</organism>
<keyword evidence="9" id="KW-0808">Transferase</keyword>
<feature type="transmembrane region" description="Helical" evidence="7">
    <location>
        <begin position="9"/>
        <end position="28"/>
    </location>
</feature>
<evidence type="ECO:0000256" key="4">
    <source>
        <dbReference type="ARBA" id="ARBA00022692"/>
    </source>
</evidence>
<comment type="caution">
    <text evidence="9">The sequence shown here is derived from an EMBL/GenBank/DDBJ whole genome shotgun (WGS) entry which is preliminary data.</text>
</comment>
<dbReference type="OrthoDB" id="2361398at2"/>
<evidence type="ECO:0000313" key="9">
    <source>
        <dbReference type="EMBL" id="TDR50920.1"/>
    </source>
</evidence>
<keyword evidence="5 7" id="KW-1133">Transmembrane helix</keyword>
<dbReference type="InterPro" id="IPR002656">
    <property type="entry name" value="Acyl_transf_3_dom"/>
</dbReference>
<dbReference type="GO" id="GO:0016413">
    <property type="term" value="F:O-acetyltransferase activity"/>
    <property type="evidence" value="ECO:0007669"/>
    <property type="project" value="TreeGrafter"/>
</dbReference>
<feature type="transmembrane region" description="Helical" evidence="7">
    <location>
        <begin position="132"/>
        <end position="151"/>
    </location>
</feature>
<keyword evidence="9" id="KW-0012">Acyltransferase</keyword>
<feature type="transmembrane region" description="Helical" evidence="7">
    <location>
        <begin position="290"/>
        <end position="309"/>
    </location>
</feature>
<proteinExistence type="inferred from homology"/>
<gene>
    <name evidence="9" type="ORF">DFP96_11618</name>
</gene>
<keyword evidence="10" id="KW-1185">Reference proteome</keyword>
<protein>
    <submittedName>
        <fullName evidence="9">Surface polysaccharide O-acyltransferase-like enzyme</fullName>
    </submittedName>
</protein>
<sequence length="368" mass="42628">MDRKDNLDLLRCLSILMVIVIHVSATHLIENATAMNTNFAIANFYDSISRTAVPLFVLLSGYFTLRKSKKLTVYLKKLTVGLIIPTIIWMVLYEVFEFIDVGGWNGFSQFIEDGGLWTSFDNLFLNDLGRHLWFMPMFIGLQILAPLLIFIKEKMGEVAFFILGLFFLAVGLLEAFFAFRGTEMIVANLFSCVLYLGYFILGYSLSKTILSRLKKIVWFTLFTLSTTAIYFFTEWAIENRAEISFKPLYFYDYLSIFVVIAAISLFMLFTKIKIHTQALQKISRGITPHIFFIYFVHLIVLRYVTRFFAEIMPLEDHLSWAIPLMSLIIFIISYLISLVFNTIKAFFVKKKRSEIPAYKVSHSPIEKI</sequence>
<keyword evidence="6 7" id="KW-0472">Membrane</keyword>
<reference evidence="9 10" key="1">
    <citation type="submission" date="2019-03" db="EMBL/GenBank/DDBJ databases">
        <title>Genomic Encyclopedia of Type Strains, Phase III (KMG-III): the genomes of soil and plant-associated and newly described type strains.</title>
        <authorList>
            <person name="Whitman W."/>
        </authorList>
    </citation>
    <scope>NUCLEOTIDE SEQUENCE [LARGE SCALE GENOMIC DNA]</scope>
    <source>
        <strain evidence="9 10">CECT 7972</strain>
    </source>
</reference>
<comment type="similarity">
    <text evidence="2">Belongs to the acyltransferase 3 family.</text>
</comment>
<evidence type="ECO:0000256" key="3">
    <source>
        <dbReference type="ARBA" id="ARBA00022475"/>
    </source>
</evidence>
<evidence type="ECO:0000256" key="1">
    <source>
        <dbReference type="ARBA" id="ARBA00004651"/>
    </source>
</evidence>
<keyword evidence="4 7" id="KW-0812">Transmembrane</keyword>
<feature type="domain" description="Acyltransferase 3" evidence="8">
    <location>
        <begin position="6"/>
        <end position="340"/>
    </location>
</feature>
<dbReference type="PANTHER" id="PTHR40074:SF2">
    <property type="entry name" value="O-ACETYLTRANSFERASE WECH"/>
    <property type="match status" value="1"/>
</dbReference>
<feature type="transmembrane region" description="Helical" evidence="7">
    <location>
        <begin position="216"/>
        <end position="237"/>
    </location>
</feature>
<dbReference type="RefSeq" id="WP_133621126.1">
    <property type="nucleotide sequence ID" value="NZ_SNZK01000016.1"/>
</dbReference>
<dbReference type="GO" id="GO:0005886">
    <property type="term" value="C:plasma membrane"/>
    <property type="evidence" value="ECO:0007669"/>
    <property type="project" value="UniProtKB-SubCell"/>
</dbReference>